<organism evidence="2">
    <name type="scientific">marine sediment metagenome</name>
    <dbReference type="NCBI Taxonomy" id="412755"/>
    <lineage>
        <taxon>unclassified sequences</taxon>
        <taxon>metagenomes</taxon>
        <taxon>ecological metagenomes</taxon>
    </lineage>
</organism>
<protein>
    <recommendedName>
        <fullName evidence="3">Photosynthesis system II assembly factor Ycf48/Hcf136-like domain-containing protein</fullName>
    </recommendedName>
</protein>
<evidence type="ECO:0000313" key="2">
    <source>
        <dbReference type="EMBL" id="GAH07732.1"/>
    </source>
</evidence>
<proteinExistence type="predicted"/>
<dbReference type="AlphaFoldDB" id="X1CJ70"/>
<comment type="caution">
    <text evidence="2">The sequence shown here is derived from an EMBL/GenBank/DDBJ whole genome shotgun (WGS) entry which is preliminary data.</text>
</comment>
<name>X1CJ70_9ZZZZ</name>
<dbReference type="EMBL" id="BART01033473">
    <property type="protein sequence ID" value="GAH07732.1"/>
    <property type="molecule type" value="Genomic_DNA"/>
</dbReference>
<feature type="non-terminal residue" evidence="2">
    <location>
        <position position="1"/>
    </location>
</feature>
<reference evidence="2" key="1">
    <citation type="journal article" date="2014" name="Front. Microbiol.">
        <title>High frequency of phylogenetically diverse reductive dehalogenase-homologous genes in deep subseafloor sedimentary metagenomes.</title>
        <authorList>
            <person name="Kawai M."/>
            <person name="Futagami T."/>
            <person name="Toyoda A."/>
            <person name="Takaki Y."/>
            <person name="Nishi S."/>
            <person name="Hori S."/>
            <person name="Arai W."/>
            <person name="Tsubouchi T."/>
            <person name="Morono Y."/>
            <person name="Uchiyama I."/>
            <person name="Ito T."/>
            <person name="Fujiyama A."/>
            <person name="Inagaki F."/>
            <person name="Takami H."/>
        </authorList>
    </citation>
    <scope>NUCLEOTIDE SEQUENCE</scope>
    <source>
        <strain evidence="2">Expedition CK06-06</strain>
    </source>
</reference>
<feature type="region of interest" description="Disordered" evidence="1">
    <location>
        <begin position="37"/>
        <end position="56"/>
    </location>
</feature>
<sequence length="56" mass="5893">VVSTSDGGNTWKEQTFANNYFGIIRFVDASTGYVSGGDAVKNSKGKGRTSATQMEG</sequence>
<evidence type="ECO:0008006" key="3">
    <source>
        <dbReference type="Google" id="ProtNLM"/>
    </source>
</evidence>
<gene>
    <name evidence="2" type="ORF">S01H4_57507</name>
</gene>
<evidence type="ECO:0000256" key="1">
    <source>
        <dbReference type="SAM" id="MobiDB-lite"/>
    </source>
</evidence>
<accession>X1CJ70</accession>